<sequence length="780" mass="86457">MTPDPSSSASRPSTQKVDLNNEPLSDAAATGDDLSEARPSDQVVEGTSIHHRSVEKSESGTAQGTTTKTPDKDALRKQLTEILNQYSDQSPAPGESPEAYQLRQEQINPYRTEAFLKKLLSESVDIQSSDYFSQAPESIRCSILLSEAMTRKRLNDHEGLSDVIERLLEQYPEPLPDIIELLSLCRGYTFTPEKPELEAASNYFYDLAAKHRFPPALWLIVRESVKPNARLFSPGLIPELLETQTSRLRDISFILGTFALQPDEADVIYRSVNDKNTTPYHQALWLLSVHLRALSNAPWPGKKDGFSTDLQGKMKFTFIVAGGVASVSSETTHSHLATDISENGQQLIDALKPLSLSRRRSALREWTGYDQLHDAEMNPELSDYQRSLVGLSLAWSIKHEYITCSGTALKCAKKMSDVAGRGVFSLLYMDAAKIYAAFGHYSEAIACLDKLLFKPLPESQKDTVINLREAYQSNLDKSLEEASEATPGNKPDNDWLKGLVPDTGTGTGTGIGKTKGKAGKKGAQKKQSRKKSHSKSMPRKSPDQTSGLQASPFDSGSKSSVWPDETLATPTPPPSGNKAVAATSKVPKGEFTPPAKNWLPDRNPAVYRFITKLNHHRHQENLKQAAAFISQSMQQNKGKPLFGRICEESAWFYIHQMDSGLNTTFTLDGDSASSSKELGKLAGNWLNQTEASYFQTMKGCDNSPEKLELLINQVYQNHPDWFADPEYAKRLVGLCSSRGHLCSNLAQQGINIRLNREKYRAFYHLKSSVEQLHLAAQTSQ</sequence>
<reference evidence="2" key="1">
    <citation type="submission" date="2022-10" db="EMBL/GenBank/DDBJ databases">
        <title>Completed Genome Sequence of two octocoral isolated bacterium, Endozoicomonas euniceicola EF212T and Endozoicomonas gorgoniicola PS125T.</title>
        <authorList>
            <person name="Chiou Y.-J."/>
            <person name="Chen Y.-H."/>
        </authorList>
    </citation>
    <scope>NUCLEOTIDE SEQUENCE</scope>
    <source>
        <strain evidence="2">EF212</strain>
    </source>
</reference>
<feature type="compositionally biased region" description="Basic residues" evidence="1">
    <location>
        <begin position="514"/>
        <end position="538"/>
    </location>
</feature>
<organism evidence="2 3">
    <name type="scientific">Endozoicomonas euniceicola</name>
    <dbReference type="NCBI Taxonomy" id="1234143"/>
    <lineage>
        <taxon>Bacteria</taxon>
        <taxon>Pseudomonadati</taxon>
        <taxon>Pseudomonadota</taxon>
        <taxon>Gammaproteobacteria</taxon>
        <taxon>Oceanospirillales</taxon>
        <taxon>Endozoicomonadaceae</taxon>
        <taxon>Endozoicomonas</taxon>
    </lineage>
</organism>
<evidence type="ECO:0000313" key="3">
    <source>
        <dbReference type="Proteomes" id="UP001163255"/>
    </source>
</evidence>
<keyword evidence="3" id="KW-1185">Reference proteome</keyword>
<proteinExistence type="predicted"/>
<accession>A0ABY6GYR2</accession>
<feature type="region of interest" description="Disordered" evidence="1">
    <location>
        <begin position="478"/>
        <end position="597"/>
    </location>
</feature>
<feature type="region of interest" description="Disordered" evidence="1">
    <location>
        <begin position="1"/>
        <end position="73"/>
    </location>
</feature>
<feature type="compositionally biased region" description="Polar residues" evidence="1">
    <location>
        <begin position="59"/>
        <end position="68"/>
    </location>
</feature>
<gene>
    <name evidence="2" type="ORF">NX720_06325</name>
</gene>
<name>A0ABY6GYR2_9GAMM</name>
<dbReference type="Proteomes" id="UP001163255">
    <property type="component" value="Chromosome"/>
</dbReference>
<evidence type="ECO:0000256" key="1">
    <source>
        <dbReference type="SAM" id="MobiDB-lite"/>
    </source>
</evidence>
<dbReference type="EMBL" id="CP103300">
    <property type="protein sequence ID" value="UYM17529.1"/>
    <property type="molecule type" value="Genomic_DNA"/>
</dbReference>
<dbReference type="RefSeq" id="WP_262600145.1">
    <property type="nucleotide sequence ID" value="NZ_CP103300.1"/>
</dbReference>
<feature type="compositionally biased region" description="Polar residues" evidence="1">
    <location>
        <begin position="543"/>
        <end position="560"/>
    </location>
</feature>
<protein>
    <submittedName>
        <fullName evidence="2">Uncharacterized protein</fullName>
    </submittedName>
</protein>
<feature type="compositionally biased region" description="Polar residues" evidence="1">
    <location>
        <begin position="1"/>
        <end position="18"/>
    </location>
</feature>
<evidence type="ECO:0000313" key="2">
    <source>
        <dbReference type="EMBL" id="UYM17529.1"/>
    </source>
</evidence>